<evidence type="ECO:0000256" key="1">
    <source>
        <dbReference type="SAM" id="MobiDB-lite"/>
    </source>
</evidence>
<dbReference type="AlphaFoldDB" id="A0A7G9SKG9"/>
<dbReference type="InterPro" id="IPR019626">
    <property type="entry name" value="Stress-induced_KGG_rpt"/>
</dbReference>
<feature type="region of interest" description="Disordered" evidence="1">
    <location>
        <begin position="1"/>
        <end position="42"/>
    </location>
</feature>
<organism evidence="2 3">
    <name type="scientific">Sphingomonas lutea</name>
    <dbReference type="NCBI Taxonomy" id="1045317"/>
    <lineage>
        <taxon>Bacteria</taxon>
        <taxon>Pseudomonadati</taxon>
        <taxon>Pseudomonadota</taxon>
        <taxon>Alphaproteobacteria</taxon>
        <taxon>Sphingomonadales</taxon>
        <taxon>Sphingomonadaceae</taxon>
        <taxon>Sphingomonas</taxon>
    </lineage>
</organism>
<proteinExistence type="predicted"/>
<name>A0A7G9SKG9_9SPHN</name>
<dbReference type="Proteomes" id="UP000515971">
    <property type="component" value="Chromosome"/>
</dbReference>
<dbReference type="Pfam" id="PF10685">
    <property type="entry name" value="KGG"/>
    <property type="match status" value="1"/>
</dbReference>
<evidence type="ECO:0000313" key="2">
    <source>
        <dbReference type="EMBL" id="QNN68344.1"/>
    </source>
</evidence>
<protein>
    <recommendedName>
        <fullName evidence="4">General stress protein</fullName>
    </recommendedName>
</protein>
<dbReference type="RefSeq" id="WP_187539770.1">
    <property type="nucleotide sequence ID" value="NZ_BAABJT010000001.1"/>
</dbReference>
<keyword evidence="3" id="KW-1185">Reference proteome</keyword>
<evidence type="ECO:0008006" key="4">
    <source>
        <dbReference type="Google" id="ProtNLM"/>
    </source>
</evidence>
<gene>
    <name evidence="2" type="ORF">H9L13_05635</name>
</gene>
<accession>A0A7G9SKG9</accession>
<dbReference type="KEGG" id="slut:H9L13_05635"/>
<reference evidence="2 3" key="1">
    <citation type="submission" date="2020-08" db="EMBL/GenBank/DDBJ databases">
        <title>Genome sequence of Sphingomonas lutea KCTC 23642T.</title>
        <authorList>
            <person name="Hyun D.-W."/>
            <person name="Bae J.-W."/>
        </authorList>
    </citation>
    <scope>NUCLEOTIDE SEQUENCE [LARGE SCALE GENOMIC DNA]</scope>
    <source>
        <strain evidence="2 3">KCTC 23642</strain>
    </source>
</reference>
<dbReference type="EMBL" id="CP060718">
    <property type="protein sequence ID" value="QNN68344.1"/>
    <property type="molecule type" value="Genomic_DNA"/>
</dbReference>
<sequence>MAEAKKAKRGFAAMSPEKQREIASLGGKASHGGGRRPASAKS</sequence>
<evidence type="ECO:0000313" key="3">
    <source>
        <dbReference type="Proteomes" id="UP000515971"/>
    </source>
</evidence>